<dbReference type="AlphaFoldDB" id="A0A085U7L9"/>
<keyword evidence="2 3" id="KW-0346">Stress response</keyword>
<name>A0A085U7L9_YERRU</name>
<evidence type="ECO:0000313" key="7">
    <source>
        <dbReference type="Proteomes" id="UP000255169"/>
    </source>
</evidence>
<gene>
    <name evidence="6" type="primary">gyrI</name>
    <name evidence="3" type="synonym">sbmC</name>
    <name evidence="5" type="ORF">CSF007_9065</name>
    <name evidence="6" type="ORF">NCTC10476_00333</name>
</gene>
<reference evidence="5" key="1">
    <citation type="journal article" date="2015" name="Genome Announc.">
        <title>Complete Genome Sequence of Yersinia ruckeri Strain CSF007-82, Etiologic Agent of Red Mouth Disease in Salmonid Fish.</title>
        <authorList>
            <person name="Nelson M.C."/>
            <person name="LaPatra S.E."/>
            <person name="Welch T.J."/>
            <person name="Graf J."/>
        </authorList>
    </citation>
    <scope>NUCLEOTIDE SEQUENCE</scope>
    <source>
        <strain evidence="5">CSF007-82</strain>
    </source>
</reference>
<evidence type="ECO:0000256" key="1">
    <source>
        <dbReference type="ARBA" id="ARBA00022490"/>
    </source>
</evidence>
<evidence type="ECO:0000313" key="5">
    <source>
        <dbReference type="EMBL" id="CEK27566.1"/>
    </source>
</evidence>
<dbReference type="OrthoDB" id="282744at2"/>
<dbReference type="GO" id="GO:0005737">
    <property type="term" value="C:cytoplasm"/>
    <property type="evidence" value="ECO:0007669"/>
    <property type="project" value="UniProtKB-SubCell"/>
</dbReference>
<dbReference type="InterPro" id="IPR029442">
    <property type="entry name" value="GyrI-like"/>
</dbReference>
<dbReference type="eggNOG" id="COG3449">
    <property type="taxonomic scope" value="Bacteria"/>
</dbReference>
<evidence type="ECO:0000313" key="6">
    <source>
        <dbReference type="EMBL" id="SUP99023.1"/>
    </source>
</evidence>
<dbReference type="SMART" id="SM00871">
    <property type="entry name" value="AraC_E_bind"/>
    <property type="match status" value="1"/>
</dbReference>
<dbReference type="GeneID" id="66879504"/>
<dbReference type="InterPro" id="IPR050908">
    <property type="entry name" value="SmbC-like"/>
</dbReference>
<dbReference type="InterPro" id="IPR011256">
    <property type="entry name" value="Reg_factor_effector_dom_sf"/>
</dbReference>
<reference evidence="6 7" key="2">
    <citation type="submission" date="2018-06" db="EMBL/GenBank/DDBJ databases">
        <authorList>
            <consortium name="Pathogen Informatics"/>
            <person name="Doyle S."/>
        </authorList>
    </citation>
    <scope>NUCLEOTIDE SEQUENCE [LARGE SCALE GENOMIC DNA]</scope>
    <source>
        <strain evidence="6 7">NCTC10476</strain>
    </source>
</reference>
<proteinExistence type="inferred from homology"/>
<comment type="subcellular location">
    <subcellularLocation>
        <location evidence="3">Cytoplasm</location>
    </subcellularLocation>
</comment>
<organism evidence="5">
    <name type="scientific">Yersinia ruckeri</name>
    <dbReference type="NCBI Taxonomy" id="29486"/>
    <lineage>
        <taxon>Bacteria</taxon>
        <taxon>Pseudomonadati</taxon>
        <taxon>Pseudomonadota</taxon>
        <taxon>Gammaproteobacteria</taxon>
        <taxon>Enterobacterales</taxon>
        <taxon>Yersiniaceae</taxon>
        <taxon>Yersinia</taxon>
    </lineage>
</organism>
<dbReference type="InterPro" id="IPR024911">
    <property type="entry name" value="SmbC"/>
</dbReference>
<dbReference type="EMBL" id="UHJG01000001">
    <property type="protein sequence ID" value="SUP99023.1"/>
    <property type="molecule type" value="Genomic_DNA"/>
</dbReference>
<dbReference type="PANTHER" id="PTHR40055">
    <property type="entry name" value="TRANSCRIPTIONAL REGULATOR YGIV-RELATED"/>
    <property type="match status" value="1"/>
</dbReference>
<dbReference type="EMBL" id="LN681231">
    <property type="protein sequence ID" value="CEK27566.1"/>
    <property type="molecule type" value="Genomic_DNA"/>
</dbReference>
<dbReference type="SUPFAM" id="SSF55136">
    <property type="entry name" value="Probable bacterial effector-binding domain"/>
    <property type="match status" value="1"/>
</dbReference>
<dbReference type="NCBIfam" id="NF007451">
    <property type="entry name" value="PRK10016.1"/>
    <property type="match status" value="1"/>
</dbReference>
<keyword evidence="1 3" id="KW-0963">Cytoplasm</keyword>
<accession>A0A085U7L9</accession>
<dbReference type="STRING" id="29486.UGYR_01835"/>
<feature type="domain" description="AraC effector-binding" evidence="4">
    <location>
        <begin position="1"/>
        <end position="154"/>
    </location>
</feature>
<dbReference type="Gene3D" id="3.20.80.10">
    <property type="entry name" value="Regulatory factor, effector binding domain"/>
    <property type="match status" value="1"/>
</dbReference>
<dbReference type="InterPro" id="IPR010499">
    <property type="entry name" value="AraC_E-bd"/>
</dbReference>
<dbReference type="GO" id="GO:0008657">
    <property type="term" value="F:DNA topoisomerase type II (double strand cut, ATP-hydrolyzing) inhibitor activity"/>
    <property type="evidence" value="ECO:0007669"/>
    <property type="project" value="UniProtKB-UniRule"/>
</dbReference>
<dbReference type="HAMAP" id="MF_01896">
    <property type="entry name" value="DNA_gyrase_inhibitor"/>
    <property type="match status" value="1"/>
</dbReference>
<dbReference type="PANTHER" id="PTHR40055:SF2">
    <property type="entry name" value="DNA GYRASE INHIBITOR"/>
    <property type="match status" value="1"/>
</dbReference>
<evidence type="ECO:0000259" key="4">
    <source>
        <dbReference type="SMART" id="SM00871"/>
    </source>
</evidence>
<protein>
    <recommendedName>
        <fullName evidence="3">DNA gyrase inhibitor</fullName>
    </recommendedName>
</protein>
<sequence>MAFRIIEKTPLQVISMRVVGPYGETIPQGFNQLFSWHQHHQIPAQTWLALYWDNPETTPAAELRADVACSVADDFVLPANASEGVLLQVIPGGTYAVYRTRVIDGDYAKAWGELYGQHLPASGYVPAEGACYEVYLNDGQADGYFDIDIYQSVEPVSAE</sequence>
<dbReference type="Pfam" id="PF06445">
    <property type="entry name" value="GyrI-like"/>
    <property type="match status" value="1"/>
</dbReference>
<evidence type="ECO:0000256" key="3">
    <source>
        <dbReference type="HAMAP-Rule" id="MF_01896"/>
    </source>
</evidence>
<dbReference type="KEGG" id="yrb:UGYR_01835"/>
<comment type="similarity">
    <text evidence="3">Belongs to the DNA gyrase inhibitor family.</text>
</comment>
<comment type="function">
    <text evidence="3">Inhibits the supercoiling activity of DNA gyrase. Acts by inhibiting DNA gyrase at an early step, prior to (or at the step of) binding of DNA by the gyrase. It protects cells against toxins that target DNA gyrase, by inhibiting activity of these toxins and reducing the formation of lethal double-strand breaks in the cell.</text>
</comment>
<evidence type="ECO:0000256" key="2">
    <source>
        <dbReference type="ARBA" id="ARBA00023016"/>
    </source>
</evidence>
<keyword evidence="7" id="KW-1185">Reference proteome</keyword>
<comment type="subunit">
    <text evidence="3">Interacts with DNA gyrase.</text>
</comment>
<dbReference type="RefSeq" id="WP_004717457.1">
    <property type="nucleotide sequence ID" value="NZ_CABIHR010000009.1"/>
</dbReference>
<dbReference type="PATRIC" id="fig|29486.44.peg.1457"/>
<dbReference type="Proteomes" id="UP000255169">
    <property type="component" value="Unassembled WGS sequence"/>
</dbReference>